<protein>
    <submittedName>
        <fullName evidence="1">Uncharacterized protein</fullName>
    </submittedName>
</protein>
<organism evidence="1 2">
    <name type="scientific">Paraburkholderia solisilvae</name>
    <dbReference type="NCBI Taxonomy" id="624376"/>
    <lineage>
        <taxon>Bacteria</taxon>
        <taxon>Pseudomonadati</taxon>
        <taxon>Pseudomonadota</taxon>
        <taxon>Betaproteobacteria</taxon>
        <taxon>Burkholderiales</taxon>
        <taxon>Burkholderiaceae</taxon>
        <taxon>Paraburkholderia</taxon>
    </lineage>
</organism>
<evidence type="ECO:0000313" key="2">
    <source>
        <dbReference type="Proteomes" id="UP000494329"/>
    </source>
</evidence>
<dbReference type="EMBL" id="CADIKF010000083">
    <property type="protein sequence ID" value="CAB3771685.1"/>
    <property type="molecule type" value="Genomic_DNA"/>
</dbReference>
<dbReference type="RefSeq" id="WP_175115215.1">
    <property type="nucleotide sequence ID" value="NZ_CADIKF010000083.1"/>
</dbReference>
<proteinExistence type="predicted"/>
<sequence>MNDDIVSAAAARIVRYLHDHPGAADTVEGVHYVWIGDPALAISIDITQAALEYLLARGKVACVRTAHRQLWRLPADHNG</sequence>
<reference evidence="1 2" key="1">
    <citation type="submission" date="2020-04" db="EMBL/GenBank/DDBJ databases">
        <authorList>
            <person name="De Canck E."/>
        </authorList>
    </citation>
    <scope>NUCLEOTIDE SEQUENCE [LARGE SCALE GENOMIC DNA]</scope>
    <source>
        <strain evidence="1 2">LMG 29739</strain>
    </source>
</reference>
<keyword evidence="2" id="KW-1185">Reference proteome</keyword>
<gene>
    <name evidence="1" type="ORF">LMG29739_06092</name>
</gene>
<accession>A0A6J5F2Z1</accession>
<dbReference type="Proteomes" id="UP000494329">
    <property type="component" value="Unassembled WGS sequence"/>
</dbReference>
<name>A0A6J5F2Z1_9BURK</name>
<dbReference type="AlphaFoldDB" id="A0A6J5F2Z1"/>
<evidence type="ECO:0000313" key="1">
    <source>
        <dbReference type="EMBL" id="CAB3771685.1"/>
    </source>
</evidence>